<evidence type="ECO:0000313" key="3">
    <source>
        <dbReference type="EMBL" id="ROT84888.1"/>
    </source>
</evidence>
<feature type="transmembrane region" description="Helical" evidence="2">
    <location>
        <begin position="164"/>
        <end position="185"/>
    </location>
</feature>
<reference evidence="3 4" key="1">
    <citation type="submission" date="2018-04" db="EMBL/GenBank/DDBJ databases">
        <authorList>
            <person name="Zhang X."/>
            <person name="Yuan J."/>
            <person name="Li F."/>
            <person name="Xiang J."/>
        </authorList>
    </citation>
    <scope>NUCLEOTIDE SEQUENCE [LARGE SCALE GENOMIC DNA]</scope>
    <source>
        <tissue evidence="3">Muscle</tissue>
    </source>
</reference>
<dbReference type="Proteomes" id="UP000283509">
    <property type="component" value="Unassembled WGS sequence"/>
</dbReference>
<feature type="transmembrane region" description="Helical" evidence="2">
    <location>
        <begin position="136"/>
        <end position="157"/>
    </location>
</feature>
<evidence type="ECO:0000256" key="1">
    <source>
        <dbReference type="SAM" id="MobiDB-lite"/>
    </source>
</evidence>
<keyword evidence="2" id="KW-0472">Membrane</keyword>
<evidence type="ECO:0000313" key="4">
    <source>
        <dbReference type="Proteomes" id="UP000283509"/>
    </source>
</evidence>
<feature type="transmembrane region" description="Helical" evidence="2">
    <location>
        <begin position="74"/>
        <end position="98"/>
    </location>
</feature>
<keyword evidence="2" id="KW-0812">Transmembrane</keyword>
<comment type="caution">
    <text evidence="3">The sequence shown here is derived from an EMBL/GenBank/DDBJ whole genome shotgun (WGS) entry which is preliminary data.</text>
</comment>
<feature type="region of interest" description="Disordered" evidence="1">
    <location>
        <begin position="399"/>
        <end position="419"/>
    </location>
</feature>
<reference evidence="3 4" key="2">
    <citation type="submission" date="2019-01" db="EMBL/GenBank/DDBJ databases">
        <title>The decoding of complex shrimp genome reveals the adaptation for benthos swimmer, frequently molting mechanism and breeding impact on genome.</title>
        <authorList>
            <person name="Sun Y."/>
            <person name="Gao Y."/>
            <person name="Yu Y."/>
        </authorList>
    </citation>
    <scope>NUCLEOTIDE SEQUENCE [LARGE SCALE GENOMIC DNA]</scope>
    <source>
        <tissue evidence="3">Muscle</tissue>
    </source>
</reference>
<feature type="transmembrane region" description="Helical" evidence="2">
    <location>
        <begin position="105"/>
        <end position="124"/>
    </location>
</feature>
<sequence>MARSSKFTSRCPRPRRRFGSCISGRGSSRAATIRSMFQFVISLLPGVLYLSMGALTLAGEAAAHRGCGRVREGVALMMGSLKVSGATIGAVLCLLMAFRIDTNNFFDHVLTATVFCFFALSGVVDLAQRRHRSGMPLWAAHATVAAAVVAHLLALLATEDSGPVVLALLAVDAAAAALLAGRALAPGRPGVAALGGACLVLDGTVNLHASILEHHHAHAPRNPAHLSWLAAQFLWHFLAATLVLLAASFHPRPHSAGESLRALGTPKLRSDSRLRRVRRENPFGSFLNASGGAGVVVGSNPLYQALPTNAGAVEHVYGTVERDAAHGSSAGVQGRARVVWHSRLRGAVYANVISQPKPGRTRALWTVSLDVELLFVLQTGLRLVAVLVRDLIKASFNTGQSARRGTGGGPSRLRSGVMD</sequence>
<organism evidence="3 4">
    <name type="scientific">Penaeus vannamei</name>
    <name type="common">Whiteleg shrimp</name>
    <name type="synonym">Litopenaeus vannamei</name>
    <dbReference type="NCBI Taxonomy" id="6689"/>
    <lineage>
        <taxon>Eukaryota</taxon>
        <taxon>Metazoa</taxon>
        <taxon>Ecdysozoa</taxon>
        <taxon>Arthropoda</taxon>
        <taxon>Crustacea</taxon>
        <taxon>Multicrustacea</taxon>
        <taxon>Malacostraca</taxon>
        <taxon>Eumalacostraca</taxon>
        <taxon>Eucarida</taxon>
        <taxon>Decapoda</taxon>
        <taxon>Dendrobranchiata</taxon>
        <taxon>Penaeoidea</taxon>
        <taxon>Penaeidae</taxon>
        <taxon>Penaeus</taxon>
    </lineage>
</organism>
<accession>A0A3R7MK41</accession>
<keyword evidence="4" id="KW-1185">Reference proteome</keyword>
<feature type="transmembrane region" description="Helical" evidence="2">
    <location>
        <begin position="233"/>
        <end position="251"/>
    </location>
</feature>
<name>A0A3R7MK41_PENVA</name>
<protein>
    <submittedName>
        <fullName evidence="3">Uncharacterized protein</fullName>
    </submittedName>
</protein>
<dbReference type="AlphaFoldDB" id="A0A3R7MK41"/>
<keyword evidence="2" id="KW-1133">Transmembrane helix</keyword>
<evidence type="ECO:0000256" key="2">
    <source>
        <dbReference type="SAM" id="Phobius"/>
    </source>
</evidence>
<dbReference type="EMBL" id="QCYY01000478">
    <property type="protein sequence ID" value="ROT84888.1"/>
    <property type="molecule type" value="Genomic_DNA"/>
</dbReference>
<gene>
    <name evidence="3" type="ORF">C7M84_021918</name>
</gene>
<proteinExistence type="predicted"/>
<feature type="transmembrane region" description="Helical" evidence="2">
    <location>
        <begin position="191"/>
        <end position="212"/>
    </location>
</feature>